<name>A0A645J954_9ZZZZ</name>
<evidence type="ECO:0000313" key="1">
    <source>
        <dbReference type="EMBL" id="MPN60151.1"/>
    </source>
</evidence>
<protein>
    <submittedName>
        <fullName evidence="1">Uncharacterized protein</fullName>
    </submittedName>
</protein>
<gene>
    <name evidence="1" type="ORF">SDC9_207876</name>
</gene>
<proteinExistence type="predicted"/>
<accession>A0A645J954</accession>
<sequence length="57" mass="6327">MARIKFFEAVFFLCGGRFFDVLIADGGEFNRTGVRDFAQRRKVYAVGNAAGADDADF</sequence>
<reference evidence="1" key="1">
    <citation type="submission" date="2019-08" db="EMBL/GenBank/DDBJ databases">
        <authorList>
            <person name="Kucharzyk K."/>
            <person name="Murdoch R.W."/>
            <person name="Higgins S."/>
            <person name="Loffler F."/>
        </authorList>
    </citation>
    <scope>NUCLEOTIDE SEQUENCE</scope>
</reference>
<comment type="caution">
    <text evidence="1">The sequence shown here is derived from an EMBL/GenBank/DDBJ whole genome shotgun (WGS) entry which is preliminary data.</text>
</comment>
<dbReference type="EMBL" id="VSSQ01135059">
    <property type="protein sequence ID" value="MPN60151.1"/>
    <property type="molecule type" value="Genomic_DNA"/>
</dbReference>
<dbReference type="AlphaFoldDB" id="A0A645J954"/>
<organism evidence="1">
    <name type="scientific">bioreactor metagenome</name>
    <dbReference type="NCBI Taxonomy" id="1076179"/>
    <lineage>
        <taxon>unclassified sequences</taxon>
        <taxon>metagenomes</taxon>
        <taxon>ecological metagenomes</taxon>
    </lineage>
</organism>